<reference evidence="2 3" key="1">
    <citation type="submission" date="2014-03" db="EMBL/GenBank/DDBJ databases">
        <title>Genome sequence of Sphingobium yanoikuyae B1.</title>
        <authorList>
            <person name="Gan H.M."/>
            <person name="Gan H.Y."/>
            <person name="Savka M.A."/>
        </authorList>
    </citation>
    <scope>NUCLEOTIDE SEQUENCE [LARGE SCALE GENOMIC DNA]</scope>
    <source>
        <strain evidence="2 3">B1</strain>
    </source>
</reference>
<feature type="transmembrane region" description="Helical" evidence="1">
    <location>
        <begin position="261"/>
        <end position="281"/>
    </location>
</feature>
<feature type="transmembrane region" description="Helical" evidence="1">
    <location>
        <begin position="432"/>
        <end position="453"/>
    </location>
</feature>
<proteinExistence type="predicted"/>
<name>A0A084ECJ2_SPHYA</name>
<feature type="transmembrane region" description="Helical" evidence="1">
    <location>
        <begin position="109"/>
        <end position="131"/>
    </location>
</feature>
<feature type="transmembrane region" description="Helical" evidence="1">
    <location>
        <begin position="197"/>
        <end position="218"/>
    </location>
</feature>
<feature type="transmembrane region" description="Helical" evidence="1">
    <location>
        <begin position="137"/>
        <end position="155"/>
    </location>
</feature>
<evidence type="ECO:0008006" key="4">
    <source>
        <dbReference type="Google" id="ProtNLM"/>
    </source>
</evidence>
<feature type="transmembrane region" description="Helical" evidence="1">
    <location>
        <begin position="346"/>
        <end position="367"/>
    </location>
</feature>
<keyword evidence="1" id="KW-1133">Transmembrane helix</keyword>
<accession>A0A084ECJ2</accession>
<gene>
    <name evidence="2" type="ORF">CP98_04395</name>
</gene>
<feature type="transmembrane region" description="Helical" evidence="1">
    <location>
        <begin position="293"/>
        <end position="311"/>
    </location>
</feature>
<dbReference type="AlphaFoldDB" id="A0A084ECJ2"/>
<evidence type="ECO:0000256" key="1">
    <source>
        <dbReference type="SAM" id="Phobius"/>
    </source>
</evidence>
<feature type="transmembrane region" description="Helical" evidence="1">
    <location>
        <begin position="403"/>
        <end position="420"/>
    </location>
</feature>
<organism evidence="2 3">
    <name type="scientific">Sphingobium yanoikuyae</name>
    <name type="common">Sphingomonas yanoikuyae</name>
    <dbReference type="NCBI Taxonomy" id="13690"/>
    <lineage>
        <taxon>Bacteria</taxon>
        <taxon>Pseudomonadati</taxon>
        <taxon>Pseudomonadota</taxon>
        <taxon>Alphaproteobacteria</taxon>
        <taxon>Sphingomonadales</taxon>
        <taxon>Sphingomonadaceae</taxon>
        <taxon>Sphingobium</taxon>
    </lineage>
</organism>
<dbReference type="eggNOG" id="COG1287">
    <property type="taxonomic scope" value="Bacteria"/>
</dbReference>
<dbReference type="PATRIC" id="fig|13690.10.peg.4524"/>
<feature type="transmembrane region" description="Helical" evidence="1">
    <location>
        <begin position="379"/>
        <end position="397"/>
    </location>
</feature>
<dbReference type="EMBL" id="JGVR01000038">
    <property type="protein sequence ID" value="KEZ15684.1"/>
    <property type="molecule type" value="Genomic_DNA"/>
</dbReference>
<evidence type="ECO:0000313" key="3">
    <source>
        <dbReference type="Proteomes" id="UP000028534"/>
    </source>
</evidence>
<keyword evidence="1" id="KW-0472">Membrane</keyword>
<dbReference type="Proteomes" id="UP000028534">
    <property type="component" value="Unassembled WGS sequence"/>
</dbReference>
<feature type="transmembrane region" description="Helical" evidence="1">
    <location>
        <begin position="230"/>
        <end position="249"/>
    </location>
</feature>
<evidence type="ECO:0000313" key="2">
    <source>
        <dbReference type="EMBL" id="KEZ15684.1"/>
    </source>
</evidence>
<sequence length="594" mass="63342">MRSANMAFSRAAERHGRWLILLAWLACSAVMLWLFHGDFAALGFRDPDDAMRLVQVRDWIGGQGFWDVSQHRVNPPLGGPMHWSRIVDMPVAGLILLARPLLEPPTAELVACITVPLLLLGGLAGAVHLAARRVGDPVLVLVTVALLLTTPSILVQFTPLRIDHHGWQIWMATIALAGALDSSRVRGGVTSALALAVWLQISSEALPYVALFAGLFALRQWLDGREASRFIAFAATLGGAAVALLALLRGKAALLHDQCDALSAAYAWPLVALAVLVPLTGKLIGTASMTRRFLIAAIGGGAAIAILLAIGGPCLSGDPFQALGPLAYKYWYLQVMEGRPIWDQSLSLRGVILLPALVGLAGAMVAARQTVNRDARMRWLALTLLLLGAMAVSLLVMRAVSVAHVYALPGVAWLLIALFRKVQASSQALVRVLGSVALILLTPAGISALWIALIPEAPSAKTSAVNCRAAATLAPLHTLPPSTLFAPLDLGPDILVQTPHRVIGTAHHRNAAGITAVIEGFMATPEKARAVIRSVNGERGADYVVTCAGLTEYALYAKEHPQSLSAQLSRGKVPDWLQPLPTKGPLRIYKVRRD</sequence>
<protein>
    <recommendedName>
        <fullName evidence="4">AcrB/AcrD/AcrF family protein</fullName>
    </recommendedName>
</protein>
<keyword evidence="1" id="KW-0812">Transmembrane</keyword>
<comment type="caution">
    <text evidence="2">The sequence shown here is derived from an EMBL/GenBank/DDBJ whole genome shotgun (WGS) entry which is preliminary data.</text>
</comment>